<comment type="catalytic activity">
    <reaction evidence="9">
        <text>sn-glycerol 3-phosphate + NADP(+) = dihydroxyacetone phosphate + NADPH + H(+)</text>
        <dbReference type="Rhea" id="RHEA:11096"/>
        <dbReference type="ChEBI" id="CHEBI:15378"/>
        <dbReference type="ChEBI" id="CHEBI:57597"/>
        <dbReference type="ChEBI" id="CHEBI:57642"/>
        <dbReference type="ChEBI" id="CHEBI:57783"/>
        <dbReference type="ChEBI" id="CHEBI:58349"/>
        <dbReference type="EC" id="1.1.1.94"/>
    </reaction>
    <physiologicalReaction direction="right-to-left" evidence="9">
        <dbReference type="Rhea" id="RHEA:11098"/>
    </physiologicalReaction>
</comment>
<evidence type="ECO:0000256" key="6">
    <source>
        <dbReference type="ARBA" id="ARBA00023098"/>
    </source>
</evidence>
<keyword evidence="5 13" id="KW-0520">NAD</keyword>
<feature type="binding site" evidence="13">
    <location>
        <position position="285"/>
    </location>
    <ligand>
        <name>NADPH</name>
        <dbReference type="ChEBI" id="CHEBI:57783"/>
    </ligand>
</feature>
<dbReference type="GO" id="GO:0005975">
    <property type="term" value="P:carbohydrate metabolic process"/>
    <property type="evidence" value="ECO:0007669"/>
    <property type="project" value="InterPro"/>
</dbReference>
<feature type="binding site" evidence="13">
    <location>
        <position position="144"/>
    </location>
    <ligand>
        <name>NADPH</name>
        <dbReference type="ChEBI" id="CHEBI:57783"/>
    </ligand>
</feature>
<comment type="function">
    <text evidence="13">Catalyzes the reduction of the glycolytic intermediate dihydroxyacetone phosphate (DHAP) to sn-glycerol 3-phosphate (G3P), the key precursor for phospholipid synthesis.</text>
</comment>
<dbReference type="InterPro" id="IPR006109">
    <property type="entry name" value="G3P_DH_NAD-dep_C"/>
</dbReference>
<dbReference type="SUPFAM" id="SSF51735">
    <property type="entry name" value="NAD(P)-binding Rossmann-fold domains"/>
    <property type="match status" value="1"/>
</dbReference>
<evidence type="ECO:0000256" key="7">
    <source>
        <dbReference type="ARBA" id="ARBA00023209"/>
    </source>
</evidence>
<comment type="caution">
    <text evidence="20">The sequence shown here is derived from an EMBL/GenBank/DDBJ whole genome shotgun (WGS) entry which is preliminary data.</text>
</comment>
<evidence type="ECO:0000256" key="9">
    <source>
        <dbReference type="ARBA" id="ARBA00052716"/>
    </source>
</evidence>
<evidence type="ECO:0000256" key="13">
    <source>
        <dbReference type="HAMAP-Rule" id="MF_00394"/>
    </source>
</evidence>
<feature type="binding site" evidence="13">
    <location>
        <position position="142"/>
    </location>
    <ligand>
        <name>sn-glycerol 3-phosphate</name>
        <dbReference type="ChEBI" id="CHEBI:57597"/>
    </ligand>
</feature>
<feature type="binding site" evidence="13">
    <location>
        <position position="15"/>
    </location>
    <ligand>
        <name>NADPH</name>
        <dbReference type="ChEBI" id="CHEBI:57783"/>
    </ligand>
</feature>
<dbReference type="Pfam" id="PF07479">
    <property type="entry name" value="NAD_Gly3P_dh_C"/>
    <property type="match status" value="1"/>
</dbReference>
<comment type="catalytic activity">
    <reaction evidence="13">
        <text>sn-glycerol 3-phosphate + NAD(+) = dihydroxyacetone phosphate + NADH + H(+)</text>
        <dbReference type="Rhea" id="RHEA:11092"/>
        <dbReference type="ChEBI" id="CHEBI:15378"/>
        <dbReference type="ChEBI" id="CHEBI:57540"/>
        <dbReference type="ChEBI" id="CHEBI:57597"/>
        <dbReference type="ChEBI" id="CHEBI:57642"/>
        <dbReference type="ChEBI" id="CHEBI:57945"/>
        <dbReference type="EC" id="1.1.1.94"/>
    </reaction>
</comment>
<dbReference type="Proteomes" id="UP000450917">
    <property type="component" value="Unassembled WGS sequence"/>
</dbReference>
<feature type="domain" description="Glycerol-3-phosphate dehydrogenase NAD-dependent C-terminal" evidence="19">
    <location>
        <begin position="184"/>
        <end position="325"/>
    </location>
</feature>
<evidence type="ECO:0000256" key="2">
    <source>
        <dbReference type="ARBA" id="ARBA00022516"/>
    </source>
</evidence>
<feature type="binding site" evidence="13">
    <location>
        <position position="259"/>
    </location>
    <ligand>
        <name>NADPH</name>
        <dbReference type="ChEBI" id="CHEBI:57783"/>
    </ligand>
</feature>
<feature type="binding site" evidence="13">
    <location>
        <position position="258"/>
    </location>
    <ligand>
        <name>sn-glycerol 3-phosphate</name>
        <dbReference type="ChEBI" id="CHEBI:57597"/>
    </ligand>
</feature>
<dbReference type="PANTHER" id="PTHR11728:SF1">
    <property type="entry name" value="GLYCEROL-3-PHOSPHATE DEHYDROGENASE [NAD(+)] 2, CHLOROPLASTIC"/>
    <property type="match status" value="1"/>
</dbReference>
<dbReference type="FunFam" id="1.10.1040.10:FF:000001">
    <property type="entry name" value="Glycerol-3-phosphate dehydrogenase [NAD(P)+]"/>
    <property type="match status" value="1"/>
</dbReference>
<dbReference type="GO" id="GO:0047952">
    <property type="term" value="F:glycerol-3-phosphate dehydrogenase [NAD(P)+] activity"/>
    <property type="evidence" value="ECO:0007669"/>
    <property type="project" value="UniProtKB-UniRule"/>
</dbReference>
<feature type="binding site" evidence="16">
    <location>
        <position position="144"/>
    </location>
    <ligand>
        <name>NAD(+)</name>
        <dbReference type="ChEBI" id="CHEBI:57540"/>
    </ligand>
</feature>
<dbReference type="PROSITE" id="PS00957">
    <property type="entry name" value="NAD_G3PDH"/>
    <property type="match status" value="1"/>
</dbReference>
<feature type="binding site" evidence="16">
    <location>
        <position position="259"/>
    </location>
    <ligand>
        <name>NAD(+)</name>
        <dbReference type="ChEBI" id="CHEBI:57540"/>
    </ligand>
</feature>
<dbReference type="InterPro" id="IPR008927">
    <property type="entry name" value="6-PGluconate_DH-like_C_sf"/>
</dbReference>
<evidence type="ECO:0000256" key="15">
    <source>
        <dbReference type="PIRSR" id="PIRSR000114-2"/>
    </source>
</evidence>
<dbReference type="GO" id="GO:0006650">
    <property type="term" value="P:glycerophospholipid metabolic process"/>
    <property type="evidence" value="ECO:0007669"/>
    <property type="project" value="UniProtKB-UniRule"/>
</dbReference>
<protein>
    <recommendedName>
        <fullName evidence="11 13">Glycerol-3-phosphate dehydrogenase [NAD(P)+]</fullName>
        <ecNumber evidence="10 13">1.1.1.94</ecNumber>
    </recommendedName>
    <alternativeName>
        <fullName evidence="13">NAD(P)(+)-dependent glycerol-3-phosphate dehydrogenase</fullName>
    </alternativeName>
    <alternativeName>
        <fullName evidence="12 13">NAD(P)H-dependent dihydroxyacetone-phosphate reductase</fullName>
    </alternativeName>
</protein>
<dbReference type="GO" id="GO:0051287">
    <property type="term" value="F:NAD binding"/>
    <property type="evidence" value="ECO:0007669"/>
    <property type="project" value="InterPro"/>
</dbReference>
<evidence type="ECO:0000259" key="18">
    <source>
        <dbReference type="Pfam" id="PF01210"/>
    </source>
</evidence>
<name>A0A7X2ZCJ3_9BACL</name>
<dbReference type="InterPro" id="IPR011128">
    <property type="entry name" value="G3P_DH_NAD-dep_N"/>
</dbReference>
<feature type="binding site" evidence="13">
    <location>
        <position position="259"/>
    </location>
    <ligand>
        <name>sn-glycerol 3-phosphate</name>
        <dbReference type="ChEBI" id="CHEBI:57597"/>
    </ligand>
</feature>
<evidence type="ECO:0000313" key="21">
    <source>
        <dbReference type="Proteomes" id="UP000450917"/>
    </source>
</evidence>
<evidence type="ECO:0000256" key="10">
    <source>
        <dbReference type="ARBA" id="ARBA00066687"/>
    </source>
</evidence>
<dbReference type="Gene3D" id="3.40.50.720">
    <property type="entry name" value="NAD(P)-binding Rossmann-like Domain"/>
    <property type="match status" value="1"/>
</dbReference>
<keyword evidence="8 13" id="KW-1208">Phospholipid metabolism</keyword>
<comment type="subcellular location">
    <subcellularLocation>
        <location evidence="13">Cytoplasm</location>
    </subcellularLocation>
</comment>
<feature type="active site" description="Proton acceptor" evidence="13 14">
    <location>
        <position position="195"/>
    </location>
</feature>
<comment type="pathway">
    <text evidence="13">Membrane lipid metabolism; glycerophospholipid metabolism.</text>
</comment>
<keyword evidence="6 13" id="KW-0443">Lipid metabolism</keyword>
<dbReference type="FunFam" id="3.40.50.720:FF:000019">
    <property type="entry name" value="Glycerol-3-phosphate dehydrogenase [NAD(P)+]"/>
    <property type="match status" value="1"/>
</dbReference>
<comment type="similarity">
    <text evidence="1 13 17">Belongs to the NAD-dependent glycerol-3-phosphate dehydrogenase family.</text>
</comment>
<dbReference type="EMBL" id="WNZX01000010">
    <property type="protein sequence ID" value="MUG71708.1"/>
    <property type="molecule type" value="Genomic_DNA"/>
</dbReference>
<evidence type="ECO:0000256" key="14">
    <source>
        <dbReference type="PIRSR" id="PIRSR000114-1"/>
    </source>
</evidence>
<feature type="binding site" evidence="13">
    <location>
        <position position="283"/>
    </location>
    <ligand>
        <name>NADPH</name>
        <dbReference type="ChEBI" id="CHEBI:57783"/>
    </ligand>
</feature>
<keyword evidence="2 13" id="KW-0444">Lipid biosynthesis</keyword>
<feature type="binding site" evidence="15">
    <location>
        <begin position="259"/>
        <end position="260"/>
    </location>
    <ligand>
        <name>substrate</name>
    </ligand>
</feature>
<dbReference type="PANTHER" id="PTHR11728">
    <property type="entry name" value="GLYCEROL-3-PHOSPHATE DEHYDROGENASE"/>
    <property type="match status" value="1"/>
</dbReference>
<dbReference type="GO" id="GO:0046168">
    <property type="term" value="P:glycerol-3-phosphate catabolic process"/>
    <property type="evidence" value="ECO:0007669"/>
    <property type="project" value="InterPro"/>
</dbReference>
<keyword evidence="13" id="KW-0547">Nucleotide-binding</keyword>
<evidence type="ECO:0000256" key="12">
    <source>
        <dbReference type="ARBA" id="ARBA00080511"/>
    </source>
</evidence>
<evidence type="ECO:0000256" key="3">
    <source>
        <dbReference type="ARBA" id="ARBA00022857"/>
    </source>
</evidence>
<dbReference type="HAMAP" id="MF_00394">
    <property type="entry name" value="NAD_Glyc3P_dehydrog"/>
    <property type="match status" value="1"/>
</dbReference>
<dbReference type="GO" id="GO:0005829">
    <property type="term" value="C:cytosol"/>
    <property type="evidence" value="ECO:0007669"/>
    <property type="project" value="TreeGrafter"/>
</dbReference>
<evidence type="ECO:0000256" key="16">
    <source>
        <dbReference type="PIRSR" id="PIRSR000114-3"/>
    </source>
</evidence>
<gene>
    <name evidence="13" type="primary">gpsA</name>
    <name evidence="20" type="ORF">GNP93_13605</name>
</gene>
<feature type="binding site" evidence="13">
    <location>
        <position position="260"/>
    </location>
    <ligand>
        <name>sn-glycerol 3-phosphate</name>
        <dbReference type="ChEBI" id="CHEBI:57597"/>
    </ligand>
</feature>
<accession>A0A7X2ZCJ3</accession>
<feature type="binding site" evidence="13">
    <location>
        <position position="35"/>
    </location>
    <ligand>
        <name>NADPH</name>
        <dbReference type="ChEBI" id="CHEBI:57783"/>
    </ligand>
</feature>
<keyword evidence="4 13" id="KW-0560">Oxidoreductase</keyword>
<feature type="binding site" evidence="13">
    <location>
        <position position="195"/>
    </location>
    <ligand>
        <name>sn-glycerol 3-phosphate</name>
        <dbReference type="ChEBI" id="CHEBI:57597"/>
    </ligand>
</feature>
<organism evidence="20 21">
    <name type="scientific">Paenibacillus validus</name>
    <dbReference type="NCBI Taxonomy" id="44253"/>
    <lineage>
        <taxon>Bacteria</taxon>
        <taxon>Bacillati</taxon>
        <taxon>Bacillota</taxon>
        <taxon>Bacilli</taxon>
        <taxon>Bacillales</taxon>
        <taxon>Paenibacillaceae</taxon>
        <taxon>Paenibacillus</taxon>
    </lineage>
</organism>
<dbReference type="InterPro" id="IPR036291">
    <property type="entry name" value="NAD(P)-bd_dom_sf"/>
</dbReference>
<dbReference type="InterPro" id="IPR006168">
    <property type="entry name" value="G3P_DH_NAD-dep"/>
</dbReference>
<dbReference type="PRINTS" id="PR00077">
    <property type="entry name" value="GPDHDRGNASE"/>
</dbReference>
<evidence type="ECO:0000256" key="5">
    <source>
        <dbReference type="ARBA" id="ARBA00023027"/>
    </source>
</evidence>
<feature type="domain" description="Glycerol-3-phosphate dehydrogenase NAD-dependent N-terminal" evidence="18">
    <location>
        <begin position="7"/>
        <end position="164"/>
    </location>
</feature>
<evidence type="ECO:0000256" key="17">
    <source>
        <dbReference type="RuleBase" id="RU000437"/>
    </source>
</evidence>
<dbReference type="GO" id="GO:0008654">
    <property type="term" value="P:phospholipid biosynthetic process"/>
    <property type="evidence" value="ECO:0007669"/>
    <property type="project" value="UniProtKB-KW"/>
</dbReference>
<comment type="caution">
    <text evidence="13">Lacks conserved residue(s) required for the propagation of feature annotation.</text>
</comment>
<evidence type="ECO:0000259" key="19">
    <source>
        <dbReference type="Pfam" id="PF07479"/>
    </source>
</evidence>
<dbReference type="InterPro" id="IPR013328">
    <property type="entry name" value="6PGD_dom2"/>
</dbReference>
<dbReference type="Pfam" id="PF01210">
    <property type="entry name" value="NAD_Gly3P_dh_N"/>
    <property type="match status" value="1"/>
</dbReference>
<dbReference type="PIRSF" id="PIRSF000114">
    <property type="entry name" value="Glycerol-3-P_dh"/>
    <property type="match status" value="1"/>
</dbReference>
<evidence type="ECO:0000256" key="4">
    <source>
        <dbReference type="ARBA" id="ARBA00023002"/>
    </source>
</evidence>
<keyword evidence="21" id="KW-1185">Reference proteome</keyword>
<dbReference type="UniPathway" id="UPA00940"/>
<proteinExistence type="inferred from homology"/>
<reference evidence="20 21" key="1">
    <citation type="submission" date="2019-11" db="EMBL/GenBank/DDBJ databases">
        <title>Draft genome sequences of five Paenibacillus species of dairy origin.</title>
        <authorList>
            <person name="Olajide A.M."/>
            <person name="Chen S."/>
            <person name="Lapointe G."/>
        </authorList>
    </citation>
    <scope>NUCLEOTIDE SEQUENCE [LARGE SCALE GENOMIC DNA]</scope>
    <source>
        <strain evidence="20 21">2CS3</strain>
    </source>
</reference>
<dbReference type="RefSeq" id="WP_155614871.1">
    <property type="nucleotide sequence ID" value="NZ_WNZX01000010.1"/>
</dbReference>
<dbReference type="NCBIfam" id="NF000940">
    <property type="entry name" value="PRK00094.1-2"/>
    <property type="match status" value="1"/>
</dbReference>
<dbReference type="NCBIfam" id="NF000942">
    <property type="entry name" value="PRK00094.1-4"/>
    <property type="match status" value="1"/>
</dbReference>
<feature type="binding site" evidence="13">
    <location>
        <position position="248"/>
    </location>
    <ligand>
        <name>sn-glycerol 3-phosphate</name>
        <dbReference type="ChEBI" id="CHEBI:57597"/>
    </ligand>
</feature>
<feature type="binding site" evidence="13">
    <location>
        <position position="14"/>
    </location>
    <ligand>
        <name>NADPH</name>
        <dbReference type="ChEBI" id="CHEBI:57783"/>
    </ligand>
</feature>
<dbReference type="NCBIfam" id="NF000941">
    <property type="entry name" value="PRK00094.1-3"/>
    <property type="match status" value="1"/>
</dbReference>
<evidence type="ECO:0000256" key="1">
    <source>
        <dbReference type="ARBA" id="ARBA00011009"/>
    </source>
</evidence>
<dbReference type="EC" id="1.1.1.94" evidence="10 13"/>
<evidence type="ECO:0000256" key="8">
    <source>
        <dbReference type="ARBA" id="ARBA00023264"/>
    </source>
</evidence>
<dbReference type="SUPFAM" id="SSF48179">
    <property type="entry name" value="6-phosphogluconate dehydrogenase C-terminal domain-like"/>
    <property type="match status" value="1"/>
</dbReference>
<evidence type="ECO:0000256" key="11">
    <source>
        <dbReference type="ARBA" id="ARBA00069372"/>
    </source>
</evidence>
<evidence type="ECO:0000313" key="20">
    <source>
        <dbReference type="EMBL" id="MUG71708.1"/>
    </source>
</evidence>
<sequence>MAQASKTAVLVAGSWGTAIASVLAENGRDVVLWSRNTEQVREINTNHRNRRFLSDAALSPNICATESMEEAVTGAEVVIIVSPSSAMREIAKQLNPFLHPDTLLVHATKGFEAGSLKRMSEVLADELPHYDANRIVVLSGPSHAEEVIKQCPTTVVVASIDKEAAEQAQDVLINSYFRVYTNPDVVGVEVGGALKNIIALGAGLSDGLGFGDNAKAALMTRGLAEIARLGTAMGANPLTFAGLAGIGDLVVTCTSKHSRNWRAGSLLAQGLSLDEVLQSMGMVVEGVKTTQAAYRLSERFGIAMPITTELHHVLFDGKEPRAAVEDLMGRGRTHEIEEVADSSQTPWFR</sequence>
<feature type="binding site" evidence="15">
    <location>
        <position position="109"/>
    </location>
    <ligand>
        <name>substrate</name>
    </ligand>
</feature>
<feature type="binding site" evidence="13">
    <location>
        <position position="140"/>
    </location>
    <ligand>
        <name>sn-glycerol 3-phosphate</name>
        <dbReference type="ChEBI" id="CHEBI:57597"/>
    </ligand>
</feature>
<feature type="binding site" evidence="13">
    <location>
        <position position="109"/>
    </location>
    <ligand>
        <name>NADPH</name>
        <dbReference type="ChEBI" id="CHEBI:57783"/>
    </ligand>
</feature>
<dbReference type="Gene3D" id="1.10.1040.10">
    <property type="entry name" value="N-(1-d-carboxylethyl)-l-norvaline Dehydrogenase, domain 2"/>
    <property type="match status" value="1"/>
</dbReference>
<dbReference type="GO" id="GO:0046167">
    <property type="term" value="P:glycerol-3-phosphate biosynthetic process"/>
    <property type="evidence" value="ECO:0007669"/>
    <property type="project" value="UniProtKB-UniRule"/>
</dbReference>
<keyword evidence="13" id="KW-0963">Cytoplasm</keyword>
<keyword evidence="3 13" id="KW-0521">NADP</keyword>
<dbReference type="AlphaFoldDB" id="A0A7X2ZCJ3"/>
<keyword evidence="7 13" id="KW-0594">Phospholipid biosynthesis</keyword>
<feature type="binding site" evidence="13">
    <location>
        <position position="109"/>
    </location>
    <ligand>
        <name>sn-glycerol 3-phosphate</name>
        <dbReference type="ChEBI" id="CHEBI:57597"/>
    </ligand>
</feature>